<dbReference type="EMBL" id="JAPDRQ010000093">
    <property type="protein sequence ID" value="KAJ9655569.1"/>
    <property type="molecule type" value="Genomic_DNA"/>
</dbReference>
<evidence type="ECO:0000313" key="2">
    <source>
        <dbReference type="Proteomes" id="UP001172386"/>
    </source>
</evidence>
<reference evidence="1" key="1">
    <citation type="submission" date="2022-10" db="EMBL/GenBank/DDBJ databases">
        <title>Culturing micro-colonial fungi from biological soil crusts in the Mojave desert and describing Neophaeococcomyces mojavensis, and introducing the new genera and species Taxawa tesnikishii.</title>
        <authorList>
            <person name="Kurbessoian T."/>
            <person name="Stajich J.E."/>
        </authorList>
    </citation>
    <scope>NUCLEOTIDE SEQUENCE</scope>
    <source>
        <strain evidence="1">JES_112</strain>
    </source>
</reference>
<evidence type="ECO:0000313" key="1">
    <source>
        <dbReference type="EMBL" id="KAJ9655569.1"/>
    </source>
</evidence>
<comment type="caution">
    <text evidence="1">The sequence shown here is derived from an EMBL/GenBank/DDBJ whole genome shotgun (WGS) entry which is preliminary data.</text>
</comment>
<keyword evidence="2" id="KW-1185">Reference proteome</keyword>
<proteinExistence type="predicted"/>
<sequence length="277" mass="30535">MPIGPQLPPSTEKRKRNDDGESSDSSDDLGPQPLSTSQDESRTKKPRTIGPSLPSTGTTKGAQQPNDADDSDGGDSDDSDDDFGPSLPSKGDNAITNATQTQARTIDSRLLEPVSETQKKRDEWMTMAPQSSDWSQRVDPTKMKNRKFNTGRSNNISASGSDSWHETPEQKQARLQRQVLGTKGGEAVNSQSTIISSTAENDETAKRMKEYNKQRGPSLYDAHQKGHQVEEDDDPSARAFDRQKDMGAGLQLNATQRRDMLKKSANFNTRFSNAKYL</sequence>
<dbReference type="Proteomes" id="UP001172386">
    <property type="component" value="Unassembled WGS sequence"/>
</dbReference>
<name>A0ACC3A588_9EURO</name>
<protein>
    <submittedName>
        <fullName evidence="1">Uncharacterized protein</fullName>
    </submittedName>
</protein>
<gene>
    <name evidence="1" type="ORF">H2198_005570</name>
</gene>
<accession>A0ACC3A588</accession>
<organism evidence="1 2">
    <name type="scientific">Neophaeococcomyces mojaviensis</name>
    <dbReference type="NCBI Taxonomy" id="3383035"/>
    <lineage>
        <taxon>Eukaryota</taxon>
        <taxon>Fungi</taxon>
        <taxon>Dikarya</taxon>
        <taxon>Ascomycota</taxon>
        <taxon>Pezizomycotina</taxon>
        <taxon>Eurotiomycetes</taxon>
        <taxon>Chaetothyriomycetidae</taxon>
        <taxon>Chaetothyriales</taxon>
        <taxon>Chaetothyriales incertae sedis</taxon>
        <taxon>Neophaeococcomyces</taxon>
    </lineage>
</organism>